<dbReference type="InterPro" id="IPR050553">
    <property type="entry name" value="Thioredoxin_ResA/DsbE_sf"/>
</dbReference>
<reference evidence="3 4" key="1">
    <citation type="journal article" date="2016" name="Genome Announc.">
        <title>Draft Genome Sequence of Paenibacillus amylolyticus Heshi-A3, Isolated from Fermented Rice Bran in a Japanese Fermented Seafood Dish.</title>
        <authorList>
            <person name="Akuzawa S."/>
            <person name="Nagaoka J."/>
            <person name="Kanekatsu M."/>
            <person name="Kubota E."/>
            <person name="Ohtake R."/>
            <person name="Suzuki T."/>
            <person name="Kanesaki Y."/>
        </authorList>
    </citation>
    <scope>NUCLEOTIDE SEQUENCE [LARGE SCALE GENOMIC DNA]</scope>
    <source>
        <strain evidence="3 4">Heshi-A3</strain>
    </source>
</reference>
<dbReference type="PROSITE" id="PS51352">
    <property type="entry name" value="THIOREDOXIN_2"/>
    <property type="match status" value="1"/>
</dbReference>
<organism evidence="3 4">
    <name type="scientific">Paenibacillus amylolyticus</name>
    <dbReference type="NCBI Taxonomy" id="1451"/>
    <lineage>
        <taxon>Bacteria</taxon>
        <taxon>Bacillati</taxon>
        <taxon>Bacillota</taxon>
        <taxon>Bacilli</taxon>
        <taxon>Bacillales</taxon>
        <taxon>Paenibacillaceae</taxon>
        <taxon>Paenibacillus</taxon>
    </lineage>
</organism>
<evidence type="ECO:0000259" key="2">
    <source>
        <dbReference type="PROSITE" id="PS51352"/>
    </source>
</evidence>
<dbReference type="EMBL" id="BCNV01000001">
    <property type="protein sequence ID" value="GAS80848.1"/>
    <property type="molecule type" value="Genomic_DNA"/>
</dbReference>
<dbReference type="PANTHER" id="PTHR42852:SF1">
    <property type="entry name" value="THIOREDOXIN-LIKE PROTEIN YNEN"/>
    <property type="match status" value="1"/>
</dbReference>
<name>A0A100VJ94_PAEAM</name>
<gene>
    <name evidence="3" type="ORF">PAHA3_0921</name>
</gene>
<dbReference type="SUPFAM" id="SSF52833">
    <property type="entry name" value="Thioredoxin-like"/>
    <property type="match status" value="1"/>
</dbReference>
<dbReference type="Proteomes" id="UP000069697">
    <property type="component" value="Unassembled WGS sequence"/>
</dbReference>
<evidence type="ECO:0000256" key="1">
    <source>
        <dbReference type="ARBA" id="ARBA00023157"/>
    </source>
</evidence>
<feature type="domain" description="Thioredoxin" evidence="2">
    <location>
        <begin position="43"/>
        <end position="182"/>
    </location>
</feature>
<protein>
    <submittedName>
        <fullName evidence="3">Redoxin domain-containing protein</fullName>
    </submittedName>
</protein>
<dbReference type="InterPro" id="IPR017937">
    <property type="entry name" value="Thioredoxin_CS"/>
</dbReference>
<dbReference type="InterPro" id="IPR013766">
    <property type="entry name" value="Thioredoxin_domain"/>
</dbReference>
<reference evidence="4" key="2">
    <citation type="submission" date="2016-01" db="EMBL/GenBank/DDBJ databases">
        <title>Draft Genome Sequence of Paenibacillus amylolyticus Heshi-A3 that Was Isolated from Fermented Rice Bran with Aging Salted Mackerel, Which Was Named Heshiko as Traditional Fermented Seafood in Japan.</title>
        <authorList>
            <person name="Akuzawa S."/>
            <person name="Nakagawa J."/>
            <person name="Kanekatsu T."/>
            <person name="Kubota E."/>
            <person name="Ohtake R."/>
            <person name="Suzuki T."/>
            <person name="Kanesaki Y."/>
        </authorList>
    </citation>
    <scope>NUCLEOTIDE SEQUENCE [LARGE SCALE GENOMIC DNA]</scope>
    <source>
        <strain evidence="4">Heshi-A3</strain>
    </source>
</reference>
<dbReference type="RefSeq" id="WP_062833653.1">
    <property type="nucleotide sequence ID" value="NZ_BCNV01000001.1"/>
</dbReference>
<comment type="caution">
    <text evidence="3">The sequence shown here is derived from an EMBL/GenBank/DDBJ whole genome shotgun (WGS) entry which is preliminary data.</text>
</comment>
<evidence type="ECO:0000313" key="4">
    <source>
        <dbReference type="Proteomes" id="UP000069697"/>
    </source>
</evidence>
<dbReference type="InterPro" id="IPR036249">
    <property type="entry name" value="Thioredoxin-like_sf"/>
</dbReference>
<dbReference type="PANTHER" id="PTHR42852">
    <property type="entry name" value="THIOL:DISULFIDE INTERCHANGE PROTEIN DSBE"/>
    <property type="match status" value="1"/>
</dbReference>
<proteinExistence type="predicted"/>
<dbReference type="AlphaFoldDB" id="A0A100VJ94"/>
<dbReference type="GO" id="GO:0016209">
    <property type="term" value="F:antioxidant activity"/>
    <property type="evidence" value="ECO:0007669"/>
    <property type="project" value="InterPro"/>
</dbReference>
<dbReference type="Pfam" id="PF00578">
    <property type="entry name" value="AhpC-TSA"/>
    <property type="match status" value="1"/>
</dbReference>
<dbReference type="Gene3D" id="3.40.30.10">
    <property type="entry name" value="Glutaredoxin"/>
    <property type="match status" value="1"/>
</dbReference>
<evidence type="ECO:0000313" key="3">
    <source>
        <dbReference type="EMBL" id="GAS80848.1"/>
    </source>
</evidence>
<dbReference type="InterPro" id="IPR000866">
    <property type="entry name" value="AhpC/TSA"/>
</dbReference>
<sequence length="183" mass="20341">MKRNKYILLGVILLVSITMARNTEVGISTVFKQDEPVPTETGPRAGLLAPAFSLTAMDGKTYSVGGAKDKATFVSFWASWCEPCKQEAPELNRMAAKYKDKLDLYGVNVTSYDKLKDAKAFVDEYQLKFPIPLDEKGTVYAQYNGVAFPTNVLIDSRGVIQEIILGILPEKELERKIKELVAN</sequence>
<dbReference type="GO" id="GO:0016491">
    <property type="term" value="F:oxidoreductase activity"/>
    <property type="evidence" value="ECO:0007669"/>
    <property type="project" value="InterPro"/>
</dbReference>
<accession>A0A100VJ94</accession>
<dbReference type="CDD" id="cd02966">
    <property type="entry name" value="TlpA_like_family"/>
    <property type="match status" value="1"/>
</dbReference>
<dbReference type="PROSITE" id="PS00194">
    <property type="entry name" value="THIOREDOXIN_1"/>
    <property type="match status" value="1"/>
</dbReference>
<keyword evidence="1" id="KW-1015">Disulfide bond</keyword>